<keyword evidence="2" id="KW-1185">Reference proteome</keyword>
<accession>A0A4Y2GC81</accession>
<dbReference type="EMBL" id="BGPR01001289">
    <property type="protein sequence ID" value="GBM50208.1"/>
    <property type="molecule type" value="Genomic_DNA"/>
</dbReference>
<dbReference type="AlphaFoldDB" id="A0A4Y2GC81"/>
<gene>
    <name evidence="1" type="ORF">AVEN_134781_1</name>
</gene>
<proteinExistence type="predicted"/>
<organism evidence="1 2">
    <name type="scientific">Araneus ventricosus</name>
    <name type="common">Orbweaver spider</name>
    <name type="synonym">Epeira ventricosa</name>
    <dbReference type="NCBI Taxonomy" id="182803"/>
    <lineage>
        <taxon>Eukaryota</taxon>
        <taxon>Metazoa</taxon>
        <taxon>Ecdysozoa</taxon>
        <taxon>Arthropoda</taxon>
        <taxon>Chelicerata</taxon>
        <taxon>Arachnida</taxon>
        <taxon>Araneae</taxon>
        <taxon>Araneomorphae</taxon>
        <taxon>Entelegynae</taxon>
        <taxon>Araneoidea</taxon>
        <taxon>Araneidae</taxon>
        <taxon>Araneus</taxon>
    </lineage>
</organism>
<dbReference type="Proteomes" id="UP000499080">
    <property type="component" value="Unassembled WGS sequence"/>
</dbReference>
<evidence type="ECO:0000313" key="1">
    <source>
        <dbReference type="EMBL" id="GBM50208.1"/>
    </source>
</evidence>
<evidence type="ECO:0000313" key="2">
    <source>
        <dbReference type="Proteomes" id="UP000499080"/>
    </source>
</evidence>
<comment type="caution">
    <text evidence="1">The sequence shown here is derived from an EMBL/GenBank/DDBJ whole genome shotgun (WGS) entry which is preliminary data.</text>
</comment>
<reference evidence="1 2" key="1">
    <citation type="journal article" date="2019" name="Sci. Rep.">
        <title>Orb-weaving spider Araneus ventricosus genome elucidates the spidroin gene catalogue.</title>
        <authorList>
            <person name="Kono N."/>
            <person name="Nakamura H."/>
            <person name="Ohtoshi R."/>
            <person name="Moran D.A.P."/>
            <person name="Shinohara A."/>
            <person name="Yoshida Y."/>
            <person name="Fujiwara M."/>
            <person name="Mori M."/>
            <person name="Tomita M."/>
            <person name="Arakawa K."/>
        </authorList>
    </citation>
    <scope>NUCLEOTIDE SEQUENCE [LARGE SCALE GENOMIC DNA]</scope>
</reference>
<protein>
    <submittedName>
        <fullName evidence="1">Uncharacterized protein</fullName>
    </submittedName>
</protein>
<name>A0A4Y2GC81_ARAVE</name>
<sequence length="151" mass="16781">MFAAAIASAIEGLGSSCSSSVSEDEFTIELFFSFTNATISSSLISQVIMTSSSKHSKCSISFCEKAFTSRFSSHLERGRLCFPSLRPKIHYSNHNSPTVYPNSKIFVCTCAYVCELQNYHLLRNLNSLLPVNYTELLEIHLKQPPHSKMSG</sequence>